<evidence type="ECO:0000259" key="2">
    <source>
        <dbReference type="Pfam" id="PF13439"/>
    </source>
</evidence>
<proteinExistence type="predicted"/>
<feature type="domain" description="Glycosyltransferase subfamily 4-like N-terminal" evidence="2">
    <location>
        <begin position="17"/>
        <end position="193"/>
    </location>
</feature>
<dbReference type="GO" id="GO:0103011">
    <property type="term" value="F:mannosylfructose-phosphate synthase activity"/>
    <property type="evidence" value="ECO:0007669"/>
    <property type="project" value="UniProtKB-EC"/>
</dbReference>
<dbReference type="Proteomes" id="UP001162960">
    <property type="component" value="Chromosome"/>
</dbReference>
<dbReference type="Pfam" id="PF00534">
    <property type="entry name" value="Glycos_transf_1"/>
    <property type="match status" value="1"/>
</dbReference>
<evidence type="ECO:0000313" key="5">
    <source>
        <dbReference type="Proteomes" id="UP000095576"/>
    </source>
</evidence>
<protein>
    <submittedName>
        <fullName evidence="4">Glycosyltransferase family 4 protein</fullName>
    </submittedName>
    <submittedName>
        <fullName evidence="3">Putative LPS biosynthesis glycosyltransferase</fullName>
        <ecNumber evidence="3">2.4.1.246</ecNumber>
    </submittedName>
</protein>
<dbReference type="SUPFAM" id="SSF53756">
    <property type="entry name" value="UDP-Glycosyltransferase/glycogen phosphorylase"/>
    <property type="match status" value="1"/>
</dbReference>
<dbReference type="Gene3D" id="3.40.50.2000">
    <property type="entry name" value="Glycogen Phosphorylase B"/>
    <property type="match status" value="2"/>
</dbReference>
<evidence type="ECO:0000313" key="4">
    <source>
        <dbReference type="EMBL" id="UYU93097.1"/>
    </source>
</evidence>
<dbReference type="PANTHER" id="PTHR12526:SF622">
    <property type="entry name" value="GLYCOSYLTRANSFERASE (GROUP I)"/>
    <property type="match status" value="1"/>
</dbReference>
<dbReference type="KEGG" id="btho:Btheta7330_02983"/>
<dbReference type="EMBL" id="CZAP01000011">
    <property type="protein sequence ID" value="CUP72007.1"/>
    <property type="molecule type" value="Genomic_DNA"/>
</dbReference>
<accession>A0A0P0FFJ0</accession>
<dbReference type="InterPro" id="IPR028098">
    <property type="entry name" value="Glyco_trans_4-like_N"/>
</dbReference>
<evidence type="ECO:0000259" key="1">
    <source>
        <dbReference type="Pfam" id="PF00534"/>
    </source>
</evidence>
<keyword evidence="3" id="KW-0328">Glycosyltransferase</keyword>
<dbReference type="AlphaFoldDB" id="A0A0P0FFJ0"/>
<dbReference type="EMBL" id="CP083685">
    <property type="protein sequence ID" value="UYU93097.1"/>
    <property type="molecule type" value="Genomic_DNA"/>
</dbReference>
<evidence type="ECO:0000313" key="3">
    <source>
        <dbReference type="EMBL" id="CUP72007.1"/>
    </source>
</evidence>
<dbReference type="Proteomes" id="UP000095576">
    <property type="component" value="Unassembled WGS sequence"/>
</dbReference>
<reference evidence="4" key="2">
    <citation type="submission" date="2021-06" db="EMBL/GenBank/DDBJ databases">
        <title>Interrogation of the integrated mobile genetic elements in gut-associated Bacteroides with a consensus prediction approach.</title>
        <authorList>
            <person name="Campbell D.E."/>
            <person name="Leigh J.R."/>
            <person name="Kim T."/>
            <person name="England W."/>
            <person name="Whitaker R.J."/>
            <person name="Degnan P.H."/>
        </authorList>
    </citation>
    <scope>NUCLEOTIDE SEQUENCE</scope>
    <source>
        <strain evidence="4">VPI-3443</strain>
    </source>
</reference>
<dbReference type="PATRIC" id="fig|818.23.peg.3073"/>
<dbReference type="EC" id="2.4.1.246" evidence="3"/>
<dbReference type="PANTHER" id="PTHR12526">
    <property type="entry name" value="GLYCOSYLTRANSFERASE"/>
    <property type="match status" value="1"/>
</dbReference>
<dbReference type="Pfam" id="PF13439">
    <property type="entry name" value="Glyco_transf_4"/>
    <property type="match status" value="1"/>
</dbReference>
<gene>
    <name evidence="3" type="primary">mfpsA_2</name>
    <name evidence="3" type="ORF">ERS852511_02989</name>
    <name evidence="4" type="ORF">KQP74_10745</name>
</gene>
<dbReference type="CDD" id="cd03794">
    <property type="entry name" value="GT4_WbuB-like"/>
    <property type="match status" value="1"/>
</dbReference>
<keyword evidence="3" id="KW-0808">Transferase</keyword>
<reference evidence="3 5" key="1">
    <citation type="submission" date="2015-09" db="EMBL/GenBank/DDBJ databases">
        <authorList>
            <consortium name="Pathogen Informatics"/>
        </authorList>
    </citation>
    <scope>NUCLEOTIDE SEQUENCE [LARGE SCALE GENOMIC DNA]</scope>
    <source>
        <strain evidence="3 5">2789STDY5834899</strain>
    </source>
</reference>
<dbReference type="RefSeq" id="WP_055300244.1">
    <property type="nucleotide sequence ID" value="NZ_BAABZI010000001.1"/>
</dbReference>
<dbReference type="InterPro" id="IPR001296">
    <property type="entry name" value="Glyco_trans_1"/>
</dbReference>
<sequence length="398" mass="45724">MKILVICQYYYPEPFRIHEITQELVRRDYRVTVLTTYPNYPEGKIYDGYVNKETKREVINGVDVIRISSRPRKTGSINLGLSFIDFYIKASRFIKRFEEEFDVVYSYQLSPVIQIIPAYKYAKKHNVPLYVYCLDIWPESILDVFPSDKSLFYKLVKKWSVSIYKKANLIGVTSQSFIDYFRDDLGIKDITVHYLPQHSDDVKGNDDFTTEDNDCFDLFFMGNVGESQNMDMVIDAVSLIKDISGYKIHIVGEGSMYNHSVERVQKEGLTEKIVFYGRKPYSEMPDFYKKADACLLTLANVSKIGLTIPGKLQNYMAAGKPVIASIGGDAPRVINESKCGIYAKPDDPKALAAAILEFVNNRGNYVECGANAREYYLENFTLEKHVDRLVEELIELVR</sequence>
<organism evidence="3 5">
    <name type="scientific">Bacteroides thetaiotaomicron</name>
    <dbReference type="NCBI Taxonomy" id="818"/>
    <lineage>
        <taxon>Bacteria</taxon>
        <taxon>Pseudomonadati</taxon>
        <taxon>Bacteroidota</taxon>
        <taxon>Bacteroidia</taxon>
        <taxon>Bacteroidales</taxon>
        <taxon>Bacteroidaceae</taxon>
        <taxon>Bacteroides</taxon>
    </lineage>
</organism>
<name>A0A0P0FFJ0_BACT4</name>
<feature type="domain" description="Glycosyl transferase family 1" evidence="1">
    <location>
        <begin position="212"/>
        <end position="374"/>
    </location>
</feature>